<proteinExistence type="inferred from homology"/>
<keyword evidence="1" id="KW-1133">Transmembrane helix</keyword>
<keyword evidence="1" id="KW-0808">Transferase</keyword>
<reference evidence="5" key="1">
    <citation type="submission" date="2025-08" db="UniProtKB">
        <authorList>
            <consortium name="RefSeq"/>
        </authorList>
    </citation>
    <scope>IDENTIFICATION</scope>
    <source>
        <tissue evidence="5">Whole organism</tissue>
    </source>
</reference>
<dbReference type="EC" id="2.4.1.-" evidence="1"/>
<dbReference type="AlphaFoldDB" id="A0A8B7PNK7"/>
<dbReference type="GO" id="GO:0005975">
    <property type="term" value="P:carbohydrate metabolic process"/>
    <property type="evidence" value="ECO:0007669"/>
    <property type="project" value="InterPro"/>
</dbReference>
<dbReference type="PANTHER" id="PTHR19300">
    <property type="entry name" value="BETA-1,4-GALACTOSYLTRANSFERASE"/>
    <property type="match status" value="1"/>
</dbReference>
<dbReference type="GO" id="GO:0006688">
    <property type="term" value="P:glycosphingolipid biosynthetic process"/>
    <property type="evidence" value="ECO:0007669"/>
    <property type="project" value="TreeGrafter"/>
</dbReference>
<dbReference type="GO" id="GO:0008378">
    <property type="term" value="F:galactosyltransferase activity"/>
    <property type="evidence" value="ECO:0007669"/>
    <property type="project" value="TreeGrafter"/>
</dbReference>
<keyword evidence="1" id="KW-0472">Membrane</keyword>
<dbReference type="GO" id="GO:0005794">
    <property type="term" value="C:Golgi apparatus"/>
    <property type="evidence" value="ECO:0007669"/>
    <property type="project" value="TreeGrafter"/>
</dbReference>
<dbReference type="PRINTS" id="PR02050">
    <property type="entry name" value="B14GALTRFASE"/>
</dbReference>
<dbReference type="Pfam" id="PF13733">
    <property type="entry name" value="Glyco_transf_7N"/>
    <property type="match status" value="1"/>
</dbReference>
<keyword evidence="1" id="KW-0464">Manganese</keyword>
<evidence type="ECO:0000313" key="5">
    <source>
        <dbReference type="RefSeq" id="XP_018027011.1"/>
    </source>
</evidence>
<dbReference type="UniPathway" id="UPA00378"/>
<keyword evidence="1" id="KW-0812">Transmembrane</keyword>
<dbReference type="KEGG" id="hazt:108682369"/>
<dbReference type="GO" id="GO:0016020">
    <property type="term" value="C:membrane"/>
    <property type="evidence" value="ECO:0007669"/>
    <property type="project" value="UniProtKB-SubCell"/>
</dbReference>
<keyword evidence="4" id="KW-1185">Reference proteome</keyword>
<dbReference type="SUPFAM" id="SSF53448">
    <property type="entry name" value="Nucleotide-diphospho-sugar transferases"/>
    <property type="match status" value="1"/>
</dbReference>
<dbReference type="Gene3D" id="3.90.550.10">
    <property type="entry name" value="Spore Coat Polysaccharide Biosynthesis Protein SpsA, Chain A"/>
    <property type="match status" value="1"/>
</dbReference>
<dbReference type="InterPro" id="IPR003859">
    <property type="entry name" value="Galactosyl_T"/>
</dbReference>
<comment type="cofactor">
    <cofactor evidence="1">
        <name>Mn(2+)</name>
        <dbReference type="ChEBI" id="CHEBI:29035"/>
    </cofactor>
</comment>
<evidence type="ECO:0000256" key="1">
    <source>
        <dbReference type="RuleBase" id="RU368121"/>
    </source>
</evidence>
<dbReference type="PANTHER" id="PTHR19300:SF57">
    <property type="entry name" value="BETA-1,4-N-ACETYLGALACTOSAMINYLTRANSFERASE"/>
    <property type="match status" value="1"/>
</dbReference>
<comment type="function">
    <text evidence="1">Catalyzes the transfer of galactose onto proteins or lipids.</text>
</comment>
<sequence>MVELMKRCPRPLKAYTVRSHRIHQRDWHKVLRWLLRNKITLLITSICFTTLLIISTQNDTVYLYSPILEPGAIFDYSDLKNLPPGLRETLRQRENDEKKVEEELEENRSKDYFPSDQDEDPKQTLMSTDIHNLKINMPTPETRFSGSKFDSEFRKVQRKNDPLIDDDGNVVTFDQEFSRKYFHGRRTRLPQNLRMHNGFKEIEGFVKENALQKGEELIKERSLHDIKNYGDNKEYEGADISGENTNFGTNKEPNNVLRINSLKNPLSTSVLRSKREEKSTEKNSTCLPPCPAQPPGLRGREVVGLMSSPQQAEEVARGSGVQEGGRWAPSHCWARYTVAIVVPVRDRRDQEWAFLSHMHPFLQRQELNYTIFIVEQAGSALFNRAKLLNVGFVEAMKAARFDCIVFHDVDMLPEDDRHLYHCAEQPRHMVVASSNNKYRHLNGFLGYR</sequence>
<gene>
    <name evidence="5" type="primary">LOC108682369</name>
</gene>
<organism evidence="4 5">
    <name type="scientific">Hyalella azteca</name>
    <name type="common">Amphipod</name>
    <dbReference type="NCBI Taxonomy" id="294128"/>
    <lineage>
        <taxon>Eukaryota</taxon>
        <taxon>Metazoa</taxon>
        <taxon>Ecdysozoa</taxon>
        <taxon>Arthropoda</taxon>
        <taxon>Crustacea</taxon>
        <taxon>Multicrustacea</taxon>
        <taxon>Malacostraca</taxon>
        <taxon>Eumalacostraca</taxon>
        <taxon>Peracarida</taxon>
        <taxon>Amphipoda</taxon>
        <taxon>Senticaudata</taxon>
        <taxon>Talitrida</taxon>
        <taxon>Talitroidea</taxon>
        <taxon>Hyalellidae</taxon>
        <taxon>Hyalella</taxon>
    </lineage>
</organism>
<keyword evidence="1" id="KW-0328">Glycosyltransferase</keyword>
<dbReference type="GeneID" id="108682369"/>
<evidence type="ECO:0000259" key="3">
    <source>
        <dbReference type="Pfam" id="PF13733"/>
    </source>
</evidence>
<dbReference type="Proteomes" id="UP000694843">
    <property type="component" value="Unplaced"/>
</dbReference>
<dbReference type="OrthoDB" id="10038994at2759"/>
<dbReference type="InterPro" id="IPR029044">
    <property type="entry name" value="Nucleotide-diphossugar_trans"/>
</dbReference>
<dbReference type="GO" id="GO:0033842">
    <property type="term" value="F:N-acetyl-beta-glucosaminyl-derivative 4-beta-N-acetylgalactosaminyltransferase activity"/>
    <property type="evidence" value="ECO:0007669"/>
    <property type="project" value="TreeGrafter"/>
</dbReference>
<feature type="domain" description="Galactosyltransferase N-terminal" evidence="3">
    <location>
        <begin position="290"/>
        <end position="422"/>
    </location>
</feature>
<keyword evidence="1" id="KW-0735">Signal-anchor</keyword>
<keyword evidence="1" id="KW-0325">Glycoprotein</keyword>
<dbReference type="InterPro" id="IPR027995">
    <property type="entry name" value="Galactosyl_T_N"/>
</dbReference>
<evidence type="ECO:0000313" key="4">
    <source>
        <dbReference type="Proteomes" id="UP000694843"/>
    </source>
</evidence>
<accession>A0A8B7PNK7</accession>
<keyword evidence="1" id="KW-0479">Metal-binding</keyword>
<comment type="similarity">
    <text evidence="1">Belongs to the glycosyltransferase 7 family.</text>
</comment>
<feature type="region of interest" description="Disordered" evidence="2">
    <location>
        <begin position="103"/>
        <end position="122"/>
    </location>
</feature>
<feature type="transmembrane region" description="Helical" evidence="1">
    <location>
        <begin position="39"/>
        <end position="56"/>
    </location>
</feature>
<feature type="compositionally biased region" description="Basic and acidic residues" evidence="2">
    <location>
        <begin position="103"/>
        <end position="113"/>
    </location>
</feature>
<dbReference type="GO" id="GO:0046872">
    <property type="term" value="F:metal ion binding"/>
    <property type="evidence" value="ECO:0007669"/>
    <property type="project" value="UniProtKB-UniRule"/>
</dbReference>
<evidence type="ECO:0000256" key="2">
    <source>
        <dbReference type="SAM" id="MobiDB-lite"/>
    </source>
</evidence>
<feature type="region of interest" description="Disordered" evidence="2">
    <location>
        <begin position="270"/>
        <end position="293"/>
    </location>
</feature>
<dbReference type="RefSeq" id="XP_018027011.1">
    <property type="nucleotide sequence ID" value="XM_018171522.2"/>
</dbReference>
<comment type="pathway">
    <text evidence="1">Protein modification; protein glycosylation.</text>
</comment>
<comment type="subcellular location">
    <subcellularLocation>
        <location evidence="1">Membrane</location>
        <topology evidence="1">Single-pass type II membrane protein</topology>
    </subcellularLocation>
</comment>
<protein>
    <recommendedName>
        <fullName evidence="1">Beta-1,4-N-acetylgalactosaminyltransferase</fullName>
        <ecNumber evidence="1">2.4.1.-</ecNumber>
    </recommendedName>
    <alternativeName>
        <fullName evidence="1">Beta-4-GalNAcT</fullName>
    </alternativeName>
</protein>
<name>A0A8B7PNK7_HYAAZ</name>